<sequence length="70" mass="8201">MKRLQLRFKTAEGNKKNLVLSYVKSDLDQKVTQEAMEKISASKIFEKDTVELYKEILGAKYIERVETEVF</sequence>
<comment type="caution">
    <text evidence="1">The sequence shown here is derived from an EMBL/GenBank/DDBJ whole genome shotgun (WGS) entry which is preliminary data.</text>
</comment>
<dbReference type="Proteomes" id="UP000235649">
    <property type="component" value="Unassembled WGS sequence"/>
</dbReference>
<dbReference type="OrthoDB" id="2323347at2"/>
<evidence type="ECO:0008006" key="3">
    <source>
        <dbReference type="Google" id="ProtNLM"/>
    </source>
</evidence>
<accession>A0A2N7AV27</accession>
<proteinExistence type="predicted"/>
<name>A0A2N7AV27_9LACO</name>
<dbReference type="Pfam" id="PF11148">
    <property type="entry name" value="DUF2922"/>
    <property type="match status" value="1"/>
</dbReference>
<dbReference type="AlphaFoldDB" id="A0A2N7AV27"/>
<gene>
    <name evidence="1" type="ORF">CBP76_05480</name>
</gene>
<dbReference type="RefSeq" id="WP_102195937.1">
    <property type="nucleotide sequence ID" value="NZ_NIPR01000012.1"/>
</dbReference>
<dbReference type="InterPro" id="IPR021321">
    <property type="entry name" value="DUF2922"/>
</dbReference>
<keyword evidence="2" id="KW-1185">Reference proteome</keyword>
<protein>
    <recommendedName>
        <fullName evidence="3">DUF2922 domain-containing protein</fullName>
    </recommendedName>
</protein>
<reference evidence="1 2" key="1">
    <citation type="submission" date="2017-05" db="EMBL/GenBank/DDBJ databases">
        <title>Lactobacillus nurukis nov., sp. nov., isolated from nuruk.</title>
        <authorList>
            <person name="Kim S.-J."/>
        </authorList>
    </citation>
    <scope>NUCLEOTIDE SEQUENCE [LARGE SCALE GENOMIC DNA]</scope>
    <source>
        <strain evidence="1 2">SYF10-1a</strain>
    </source>
</reference>
<evidence type="ECO:0000313" key="2">
    <source>
        <dbReference type="Proteomes" id="UP000235649"/>
    </source>
</evidence>
<dbReference type="EMBL" id="NIPR01000012">
    <property type="protein sequence ID" value="PMD71431.1"/>
    <property type="molecule type" value="Genomic_DNA"/>
</dbReference>
<organism evidence="1 2">
    <name type="scientific">Companilactobacillus nuruki</name>
    <dbReference type="NCBI Taxonomy" id="1993540"/>
    <lineage>
        <taxon>Bacteria</taxon>
        <taxon>Bacillati</taxon>
        <taxon>Bacillota</taxon>
        <taxon>Bacilli</taxon>
        <taxon>Lactobacillales</taxon>
        <taxon>Lactobacillaceae</taxon>
        <taxon>Companilactobacillus</taxon>
    </lineage>
</organism>
<evidence type="ECO:0000313" key="1">
    <source>
        <dbReference type="EMBL" id="PMD71431.1"/>
    </source>
</evidence>